<proteinExistence type="inferred from homology"/>
<comment type="subcellular location">
    <subcellularLocation>
        <location evidence="6">Cell projection</location>
        <location evidence="6">Pseudopodium</location>
    </subcellularLocation>
</comment>
<evidence type="ECO:0000313" key="14">
    <source>
        <dbReference type="Proteomes" id="UP001175271"/>
    </source>
</evidence>
<evidence type="ECO:0000256" key="3">
    <source>
        <dbReference type="ARBA" id="ARBA00022801"/>
    </source>
</evidence>
<dbReference type="EC" id="3.1.3.16" evidence="10"/>
<evidence type="ECO:0000256" key="2">
    <source>
        <dbReference type="ARBA" id="ARBA00022723"/>
    </source>
</evidence>
<comment type="catalytic activity">
    <reaction evidence="7">
        <text>O-phospho-L-seryl-[protein] + H2O = L-seryl-[protein] + phosphate</text>
        <dbReference type="Rhea" id="RHEA:20629"/>
        <dbReference type="Rhea" id="RHEA-COMP:9863"/>
        <dbReference type="Rhea" id="RHEA-COMP:11604"/>
        <dbReference type="ChEBI" id="CHEBI:15377"/>
        <dbReference type="ChEBI" id="CHEBI:29999"/>
        <dbReference type="ChEBI" id="CHEBI:43474"/>
        <dbReference type="ChEBI" id="CHEBI:83421"/>
        <dbReference type="EC" id="3.1.3.16"/>
    </reaction>
</comment>
<dbReference type="FunFam" id="3.60.21.10:FF:000026">
    <property type="entry name" value="Serine/threonine-protein phosphatase"/>
    <property type="match status" value="1"/>
</dbReference>
<sequence length="364" mass="40629">MNGRTASSSDGRPIPAVDAHAPNGATAKNRSKGEAGKRSVKDGSLDVDDLICRLLNVGSPGCSLTKVVKETEMIQLCQMAREVFMSQNSMIEIEPPVKICGDIHGQYGDLLRLFDRCGFPPGVNYLFLGDYVDRGRQNLETICLLLAYKIKYPDNFFLLRGNHECATINRVYGFYEECNRRYQSVQLWQTFQDVFDAMPFTALVSAKILCMHGGLSPHIRSIDQLRHITRSIEPPNPSLQMDLLWSDPDPYNKGWLPNTRGVSYTYGTEVVQEYVTKLNIDLIARAHQVVQDGYEFFAGRKLITIFSAPHYCGQFDNAAAVMSVDENLACSIHVLRPVVRGVKLLGSGGMRESESMSENSIGPY</sequence>
<evidence type="ECO:0000256" key="5">
    <source>
        <dbReference type="ARBA" id="ARBA00023211"/>
    </source>
</evidence>
<dbReference type="PRINTS" id="PR00114">
    <property type="entry name" value="STPHPHTASE"/>
</dbReference>
<dbReference type="GO" id="GO:0004722">
    <property type="term" value="F:protein serine/threonine phosphatase activity"/>
    <property type="evidence" value="ECO:0007669"/>
    <property type="project" value="UniProtKB-EC"/>
</dbReference>
<evidence type="ECO:0000259" key="12">
    <source>
        <dbReference type="PROSITE" id="PS00125"/>
    </source>
</evidence>
<feature type="compositionally biased region" description="Polar residues" evidence="11">
    <location>
        <begin position="1"/>
        <end position="10"/>
    </location>
</feature>
<evidence type="ECO:0000256" key="9">
    <source>
        <dbReference type="ARBA" id="ARBA00054219"/>
    </source>
</evidence>
<dbReference type="Pfam" id="PF00149">
    <property type="entry name" value="Metallophos"/>
    <property type="match status" value="1"/>
</dbReference>
<dbReference type="GO" id="GO:0005737">
    <property type="term" value="C:cytoplasm"/>
    <property type="evidence" value="ECO:0007669"/>
    <property type="project" value="TreeGrafter"/>
</dbReference>
<dbReference type="Gene3D" id="3.60.21.10">
    <property type="match status" value="1"/>
</dbReference>
<dbReference type="GO" id="GO:0007060">
    <property type="term" value="P:male meiosis chromosome segregation"/>
    <property type="evidence" value="ECO:0007669"/>
    <property type="project" value="UniProtKB-ARBA"/>
</dbReference>
<evidence type="ECO:0000256" key="11">
    <source>
        <dbReference type="SAM" id="MobiDB-lite"/>
    </source>
</evidence>
<keyword evidence="2" id="KW-0479">Metal-binding</keyword>
<dbReference type="GO" id="GO:0000785">
    <property type="term" value="C:chromatin"/>
    <property type="evidence" value="ECO:0007669"/>
    <property type="project" value="UniProtKB-ARBA"/>
</dbReference>
<keyword evidence="14" id="KW-1185">Reference proteome</keyword>
<dbReference type="GO" id="GO:0005634">
    <property type="term" value="C:nucleus"/>
    <property type="evidence" value="ECO:0007669"/>
    <property type="project" value="TreeGrafter"/>
</dbReference>
<dbReference type="SUPFAM" id="SSF56300">
    <property type="entry name" value="Metallo-dependent phosphatases"/>
    <property type="match status" value="1"/>
</dbReference>
<evidence type="ECO:0000256" key="7">
    <source>
        <dbReference type="ARBA" id="ARBA00047761"/>
    </source>
</evidence>
<dbReference type="GO" id="GO:0018991">
    <property type="term" value="P:egg-laying behavior"/>
    <property type="evidence" value="ECO:0007669"/>
    <property type="project" value="UniProtKB-ARBA"/>
</dbReference>
<dbReference type="GO" id="GO:0046872">
    <property type="term" value="F:metal ion binding"/>
    <property type="evidence" value="ECO:0007669"/>
    <property type="project" value="UniProtKB-KW"/>
</dbReference>
<dbReference type="GO" id="GO:0031143">
    <property type="term" value="C:pseudopodium"/>
    <property type="evidence" value="ECO:0007669"/>
    <property type="project" value="UniProtKB-SubCell"/>
</dbReference>
<dbReference type="InterPro" id="IPR006186">
    <property type="entry name" value="Ser/Thr-sp_prot-phosphatase"/>
</dbReference>
<dbReference type="PANTHER" id="PTHR11668">
    <property type="entry name" value="SERINE/THREONINE PROTEIN PHOSPHATASE"/>
    <property type="match status" value="1"/>
</dbReference>
<dbReference type="GO" id="GO:0031272">
    <property type="term" value="P:regulation of pseudopodium assembly"/>
    <property type="evidence" value="ECO:0007669"/>
    <property type="project" value="UniProtKB-ARBA"/>
</dbReference>
<evidence type="ECO:0000256" key="6">
    <source>
        <dbReference type="ARBA" id="ARBA00037818"/>
    </source>
</evidence>
<evidence type="ECO:0000256" key="8">
    <source>
        <dbReference type="ARBA" id="ARBA00048336"/>
    </source>
</evidence>
<accession>A0AA39HLJ8</accession>
<dbReference type="AlphaFoldDB" id="A0AA39HLJ8"/>
<comment type="similarity">
    <text evidence="1 10">Belongs to the PPP phosphatase family.</text>
</comment>
<reference evidence="13" key="1">
    <citation type="submission" date="2023-06" db="EMBL/GenBank/DDBJ databases">
        <title>Genomic analysis of the entomopathogenic nematode Steinernema hermaphroditum.</title>
        <authorList>
            <person name="Schwarz E.M."/>
            <person name="Heppert J.K."/>
            <person name="Baniya A."/>
            <person name="Schwartz H.T."/>
            <person name="Tan C.-H."/>
            <person name="Antoshechkin I."/>
            <person name="Sternberg P.W."/>
            <person name="Goodrich-Blair H."/>
            <person name="Dillman A.R."/>
        </authorList>
    </citation>
    <scope>NUCLEOTIDE SEQUENCE</scope>
    <source>
        <strain evidence="13">PS9179</strain>
        <tissue evidence="13">Whole animal</tissue>
    </source>
</reference>
<dbReference type="Proteomes" id="UP001175271">
    <property type="component" value="Unassembled WGS sequence"/>
</dbReference>
<comment type="caution">
    <text evidence="13">The sequence shown here is derived from an EMBL/GenBank/DDBJ whole genome shotgun (WGS) entry which is preliminary data.</text>
</comment>
<dbReference type="SMART" id="SM00156">
    <property type="entry name" value="PP2Ac"/>
    <property type="match status" value="1"/>
</dbReference>
<evidence type="ECO:0000256" key="10">
    <source>
        <dbReference type="RuleBase" id="RU004273"/>
    </source>
</evidence>
<protein>
    <recommendedName>
        <fullName evidence="10">Serine/threonine-protein phosphatase</fullName>
        <ecNumber evidence="10">3.1.3.16</ecNumber>
    </recommendedName>
</protein>
<dbReference type="InterPro" id="IPR031675">
    <property type="entry name" value="STPPase_N"/>
</dbReference>
<dbReference type="InterPro" id="IPR050341">
    <property type="entry name" value="PP1_catalytic_subunit"/>
</dbReference>
<comment type="catalytic activity">
    <reaction evidence="8 10">
        <text>O-phospho-L-threonyl-[protein] + H2O = L-threonyl-[protein] + phosphate</text>
        <dbReference type="Rhea" id="RHEA:47004"/>
        <dbReference type="Rhea" id="RHEA-COMP:11060"/>
        <dbReference type="Rhea" id="RHEA-COMP:11605"/>
        <dbReference type="ChEBI" id="CHEBI:15377"/>
        <dbReference type="ChEBI" id="CHEBI:30013"/>
        <dbReference type="ChEBI" id="CHEBI:43474"/>
        <dbReference type="ChEBI" id="CHEBI:61977"/>
        <dbReference type="EC" id="3.1.3.16"/>
    </reaction>
</comment>
<dbReference type="Pfam" id="PF16891">
    <property type="entry name" value="STPPase_N"/>
    <property type="match status" value="1"/>
</dbReference>
<evidence type="ECO:0000256" key="4">
    <source>
        <dbReference type="ARBA" id="ARBA00022912"/>
    </source>
</evidence>
<comment type="function">
    <text evidence="9">Probable phosphatase which plays a redundant role with gsp-4 in spermatogenesis by regulating sister chromatid segregation during meiosis. In addition, involved in sperm motility by controlling the dynamic disassembly of major sperm proteins (MSP) in the spermatozoan pseudopodium.</text>
</comment>
<keyword evidence="4" id="KW-0904">Protein phosphatase</keyword>
<dbReference type="InterPro" id="IPR029052">
    <property type="entry name" value="Metallo-depent_PP-like"/>
</dbReference>
<organism evidence="13 14">
    <name type="scientific">Steinernema hermaphroditum</name>
    <dbReference type="NCBI Taxonomy" id="289476"/>
    <lineage>
        <taxon>Eukaryota</taxon>
        <taxon>Metazoa</taxon>
        <taxon>Ecdysozoa</taxon>
        <taxon>Nematoda</taxon>
        <taxon>Chromadorea</taxon>
        <taxon>Rhabditida</taxon>
        <taxon>Tylenchina</taxon>
        <taxon>Panagrolaimomorpha</taxon>
        <taxon>Strongyloidoidea</taxon>
        <taxon>Steinernematidae</taxon>
        <taxon>Steinernema</taxon>
    </lineage>
</organism>
<dbReference type="InterPro" id="IPR004843">
    <property type="entry name" value="Calcineurin-like_PHP"/>
</dbReference>
<evidence type="ECO:0000313" key="13">
    <source>
        <dbReference type="EMBL" id="KAK0406914.1"/>
    </source>
</evidence>
<evidence type="ECO:0000256" key="1">
    <source>
        <dbReference type="ARBA" id="ARBA00008294"/>
    </source>
</evidence>
<name>A0AA39HLJ8_9BILA</name>
<feature type="compositionally biased region" description="Basic and acidic residues" evidence="11">
    <location>
        <begin position="31"/>
        <end position="40"/>
    </location>
</feature>
<dbReference type="EMBL" id="JAUCMV010000004">
    <property type="protein sequence ID" value="KAK0406914.1"/>
    <property type="molecule type" value="Genomic_DNA"/>
</dbReference>
<keyword evidence="3 10" id="KW-0378">Hydrolase</keyword>
<feature type="domain" description="Serine/threonine specific protein phosphatases" evidence="12">
    <location>
        <begin position="159"/>
        <end position="164"/>
    </location>
</feature>
<feature type="region of interest" description="Disordered" evidence="11">
    <location>
        <begin position="1"/>
        <end position="40"/>
    </location>
</feature>
<dbReference type="GO" id="GO:0097723">
    <property type="term" value="P:amoeboid sperm motility"/>
    <property type="evidence" value="ECO:0007669"/>
    <property type="project" value="UniProtKB-ARBA"/>
</dbReference>
<keyword evidence="5" id="KW-0464">Manganese</keyword>
<dbReference type="PROSITE" id="PS00125">
    <property type="entry name" value="SER_THR_PHOSPHATASE"/>
    <property type="match status" value="1"/>
</dbReference>
<gene>
    <name evidence="13" type="ORF">QR680_018887</name>
</gene>
<dbReference type="PANTHER" id="PTHR11668:SF492">
    <property type="entry name" value="SERINE_THREONINE-PROTEIN PHOSPHATASE PP1-DELTA-RELATED"/>
    <property type="match status" value="1"/>
</dbReference>